<accession>A0A816YDW2</accession>
<reference evidence="2" key="1">
    <citation type="submission" date="2021-01" db="EMBL/GenBank/DDBJ databases">
        <authorList>
            <consortium name="Genoscope - CEA"/>
            <person name="William W."/>
        </authorList>
    </citation>
    <scope>NUCLEOTIDE SEQUENCE</scope>
</reference>
<protein>
    <submittedName>
        <fullName evidence="2">(rape) hypothetical protein</fullName>
    </submittedName>
</protein>
<dbReference type="AlphaFoldDB" id="A0A816YDW2"/>
<sequence>MNKKKQKTHRKLYLKINDSTTPNTGERRLRKLSQTVRSPLLKRLESGPLDLGPQNGFSGFFTEHHAVHADARRGGQLRNRGGSLLRDPARNKFGSAEGSSKKLPTFFSPRNQQ</sequence>
<dbReference type="Proteomes" id="UP001295469">
    <property type="component" value="Chromosome A07"/>
</dbReference>
<dbReference type="EMBL" id="HG994361">
    <property type="protein sequence ID" value="CAF2157429.1"/>
    <property type="molecule type" value="Genomic_DNA"/>
</dbReference>
<proteinExistence type="predicted"/>
<name>A0A816YDW2_BRANA</name>
<evidence type="ECO:0000313" key="2">
    <source>
        <dbReference type="EMBL" id="CAF2157429.1"/>
    </source>
</evidence>
<gene>
    <name evidence="2" type="ORF">DARMORV10_A07P03580.1</name>
</gene>
<feature type="region of interest" description="Disordered" evidence="1">
    <location>
        <begin position="69"/>
        <end position="113"/>
    </location>
</feature>
<organism evidence="2">
    <name type="scientific">Brassica napus</name>
    <name type="common">Rape</name>
    <dbReference type="NCBI Taxonomy" id="3708"/>
    <lineage>
        <taxon>Eukaryota</taxon>
        <taxon>Viridiplantae</taxon>
        <taxon>Streptophyta</taxon>
        <taxon>Embryophyta</taxon>
        <taxon>Tracheophyta</taxon>
        <taxon>Spermatophyta</taxon>
        <taxon>Magnoliopsida</taxon>
        <taxon>eudicotyledons</taxon>
        <taxon>Gunneridae</taxon>
        <taxon>Pentapetalae</taxon>
        <taxon>rosids</taxon>
        <taxon>malvids</taxon>
        <taxon>Brassicales</taxon>
        <taxon>Brassicaceae</taxon>
        <taxon>Brassiceae</taxon>
        <taxon>Brassica</taxon>
    </lineage>
</organism>
<evidence type="ECO:0000256" key="1">
    <source>
        <dbReference type="SAM" id="MobiDB-lite"/>
    </source>
</evidence>